<dbReference type="SUPFAM" id="SSF52540">
    <property type="entry name" value="P-loop containing nucleoside triphosphate hydrolases"/>
    <property type="match status" value="1"/>
</dbReference>
<dbReference type="SMART" id="SM00382">
    <property type="entry name" value="AAA"/>
    <property type="match status" value="1"/>
</dbReference>
<keyword evidence="7 9" id="KW-1133">Transmembrane helix</keyword>
<gene>
    <name evidence="12" type="primary">yknU</name>
    <name evidence="12" type="ORF">Heshes_03530</name>
    <name evidence="13" type="ORF">SAMN04489725_101230</name>
</gene>
<keyword evidence="2" id="KW-0813">Transport</keyword>
<dbReference type="InterPro" id="IPR017871">
    <property type="entry name" value="ABC_transporter-like_CS"/>
</dbReference>
<evidence type="ECO:0000259" key="10">
    <source>
        <dbReference type="PROSITE" id="PS50893"/>
    </source>
</evidence>
<dbReference type="CDD" id="cd18542">
    <property type="entry name" value="ABC_6TM_YknU_like"/>
    <property type="match status" value="1"/>
</dbReference>
<reference evidence="12" key="3">
    <citation type="submission" date="2023-02" db="EMBL/GenBank/DDBJ databases">
        <title>Proposal of a novel subspecies: Alicyclobacillus hesperidum subspecies aegle.</title>
        <authorList>
            <person name="Goto K."/>
            <person name="Fujii T."/>
            <person name="Yasui K."/>
            <person name="Mochida K."/>
            <person name="Kato-Tanaka Y."/>
            <person name="Morohoshi S."/>
            <person name="An S.Y."/>
            <person name="Kasai H."/>
            <person name="Yokota A."/>
        </authorList>
    </citation>
    <scope>NUCLEOTIDE SEQUENCE</scope>
    <source>
        <strain evidence="12">DSM 12766</strain>
    </source>
</reference>
<dbReference type="PROSITE" id="PS00211">
    <property type="entry name" value="ABC_TRANSPORTER_1"/>
    <property type="match status" value="1"/>
</dbReference>
<dbReference type="InterPro" id="IPR036640">
    <property type="entry name" value="ABC1_TM_sf"/>
</dbReference>
<dbReference type="Proteomes" id="UP000182589">
    <property type="component" value="Unassembled WGS sequence"/>
</dbReference>
<reference evidence="13" key="1">
    <citation type="submission" date="2016-10" db="EMBL/GenBank/DDBJ databases">
        <authorList>
            <person name="de Groot N.N."/>
        </authorList>
    </citation>
    <scope>NUCLEOTIDE SEQUENCE [LARGE SCALE GENOMIC DNA]</scope>
    <source>
        <strain evidence="13">DSM 12489</strain>
    </source>
</reference>
<accession>A0A1H2QEQ9</accession>
<dbReference type="InterPro" id="IPR039421">
    <property type="entry name" value="Type_1_exporter"/>
</dbReference>
<feature type="transmembrane region" description="Helical" evidence="9">
    <location>
        <begin position="126"/>
        <end position="151"/>
    </location>
</feature>
<dbReference type="Gene3D" id="3.40.50.300">
    <property type="entry name" value="P-loop containing nucleotide triphosphate hydrolases"/>
    <property type="match status" value="1"/>
</dbReference>
<dbReference type="Proteomes" id="UP001157137">
    <property type="component" value="Unassembled WGS sequence"/>
</dbReference>
<dbReference type="InterPro" id="IPR003439">
    <property type="entry name" value="ABC_transporter-like_ATP-bd"/>
</dbReference>
<dbReference type="GO" id="GO:0005524">
    <property type="term" value="F:ATP binding"/>
    <property type="evidence" value="ECO:0007669"/>
    <property type="project" value="UniProtKB-KW"/>
</dbReference>
<feature type="domain" description="ABC transporter" evidence="10">
    <location>
        <begin position="335"/>
        <end position="568"/>
    </location>
</feature>
<evidence type="ECO:0000256" key="9">
    <source>
        <dbReference type="SAM" id="Phobius"/>
    </source>
</evidence>
<dbReference type="Pfam" id="PF00664">
    <property type="entry name" value="ABC_membrane"/>
    <property type="match status" value="1"/>
</dbReference>
<dbReference type="RefSeq" id="WP_074691279.1">
    <property type="nucleotide sequence ID" value="NZ_BSRA01000002.1"/>
</dbReference>
<reference evidence="14" key="2">
    <citation type="submission" date="2016-10" db="EMBL/GenBank/DDBJ databases">
        <authorList>
            <person name="Varghese N."/>
        </authorList>
    </citation>
    <scope>NUCLEOTIDE SEQUENCE [LARGE SCALE GENOMIC DNA]</scope>
    <source>
        <strain evidence="14">DSM 12489</strain>
    </source>
</reference>
<dbReference type="InterPro" id="IPR003593">
    <property type="entry name" value="AAA+_ATPase"/>
</dbReference>
<dbReference type="GO" id="GO:0016887">
    <property type="term" value="F:ATP hydrolysis activity"/>
    <property type="evidence" value="ECO:0007669"/>
    <property type="project" value="InterPro"/>
</dbReference>
<dbReference type="GO" id="GO:0005886">
    <property type="term" value="C:plasma membrane"/>
    <property type="evidence" value="ECO:0007669"/>
    <property type="project" value="UniProtKB-SubCell"/>
</dbReference>
<proteinExistence type="predicted"/>
<dbReference type="PROSITE" id="PS50893">
    <property type="entry name" value="ABC_TRANSPORTER_2"/>
    <property type="match status" value="1"/>
</dbReference>
<dbReference type="PROSITE" id="PS50929">
    <property type="entry name" value="ABC_TM1F"/>
    <property type="match status" value="1"/>
</dbReference>
<evidence type="ECO:0000313" key="14">
    <source>
        <dbReference type="Proteomes" id="UP000182589"/>
    </source>
</evidence>
<evidence type="ECO:0000256" key="3">
    <source>
        <dbReference type="ARBA" id="ARBA00022475"/>
    </source>
</evidence>
<dbReference type="InterPro" id="IPR027417">
    <property type="entry name" value="P-loop_NTPase"/>
</dbReference>
<dbReference type="SUPFAM" id="SSF90123">
    <property type="entry name" value="ABC transporter transmembrane region"/>
    <property type="match status" value="1"/>
</dbReference>
<evidence type="ECO:0000256" key="7">
    <source>
        <dbReference type="ARBA" id="ARBA00022989"/>
    </source>
</evidence>
<dbReference type="EMBL" id="FNOJ01000001">
    <property type="protein sequence ID" value="SDW05666.1"/>
    <property type="molecule type" value="Genomic_DNA"/>
</dbReference>
<feature type="transmembrane region" description="Helical" evidence="9">
    <location>
        <begin position="157"/>
        <end position="177"/>
    </location>
</feature>
<feature type="transmembrane region" description="Helical" evidence="9">
    <location>
        <begin position="271"/>
        <end position="288"/>
    </location>
</feature>
<name>A0A1H2QEQ9_9BACL</name>
<dbReference type="InterPro" id="IPR011527">
    <property type="entry name" value="ABC1_TM_dom"/>
</dbReference>
<evidence type="ECO:0000259" key="11">
    <source>
        <dbReference type="PROSITE" id="PS50929"/>
    </source>
</evidence>
<dbReference type="GO" id="GO:0015421">
    <property type="term" value="F:ABC-type oligopeptide transporter activity"/>
    <property type="evidence" value="ECO:0007669"/>
    <property type="project" value="TreeGrafter"/>
</dbReference>
<evidence type="ECO:0000256" key="6">
    <source>
        <dbReference type="ARBA" id="ARBA00022840"/>
    </source>
</evidence>
<dbReference type="Pfam" id="PF00005">
    <property type="entry name" value="ABC_tran"/>
    <property type="match status" value="1"/>
</dbReference>
<dbReference type="STRING" id="89784.SAMN04489725_101230"/>
<dbReference type="PANTHER" id="PTHR43394:SF1">
    <property type="entry name" value="ATP-BINDING CASSETTE SUB-FAMILY B MEMBER 10, MITOCHONDRIAL"/>
    <property type="match status" value="1"/>
</dbReference>
<keyword evidence="6 13" id="KW-0067">ATP-binding</keyword>
<keyword evidence="8 9" id="KW-0472">Membrane</keyword>
<organism evidence="13 14">
    <name type="scientific">Alicyclobacillus hesperidum</name>
    <dbReference type="NCBI Taxonomy" id="89784"/>
    <lineage>
        <taxon>Bacteria</taxon>
        <taxon>Bacillati</taxon>
        <taxon>Bacillota</taxon>
        <taxon>Bacilli</taxon>
        <taxon>Bacillales</taxon>
        <taxon>Alicyclobacillaceae</taxon>
        <taxon>Alicyclobacillus</taxon>
    </lineage>
</organism>
<dbReference type="Gene3D" id="1.20.1560.10">
    <property type="entry name" value="ABC transporter type 1, transmembrane domain"/>
    <property type="match status" value="1"/>
</dbReference>
<evidence type="ECO:0000256" key="5">
    <source>
        <dbReference type="ARBA" id="ARBA00022741"/>
    </source>
</evidence>
<keyword evidence="3" id="KW-1003">Cell membrane</keyword>
<dbReference type="EMBL" id="BSRA01000002">
    <property type="protein sequence ID" value="GLV12669.1"/>
    <property type="molecule type" value="Genomic_DNA"/>
</dbReference>
<evidence type="ECO:0000256" key="1">
    <source>
        <dbReference type="ARBA" id="ARBA00004651"/>
    </source>
</evidence>
<dbReference type="AlphaFoldDB" id="A0A1H2QEQ9"/>
<feature type="transmembrane region" description="Helical" evidence="9">
    <location>
        <begin position="15"/>
        <end position="35"/>
    </location>
</feature>
<keyword evidence="14" id="KW-1185">Reference proteome</keyword>
<evidence type="ECO:0000256" key="8">
    <source>
        <dbReference type="ARBA" id="ARBA00023136"/>
    </source>
</evidence>
<comment type="subcellular location">
    <subcellularLocation>
        <location evidence="1">Cell membrane</location>
        <topology evidence="1">Multi-pass membrane protein</topology>
    </subcellularLocation>
</comment>
<dbReference type="FunFam" id="3.40.50.300:FF:000221">
    <property type="entry name" value="Multidrug ABC transporter ATP-binding protein"/>
    <property type="match status" value="1"/>
</dbReference>
<feature type="transmembrane region" description="Helical" evidence="9">
    <location>
        <begin position="55"/>
        <end position="73"/>
    </location>
</feature>
<sequence length="592" mass="66134">MEGVYRRLSRFYRPYLRLLYVSLGLLVLTTALQLAYPYLLKMIVNRVVIGHHFQALLPLSAAILLASMVKGVFNFSQAYLAQVFGSKTAFDLRNALYKKLNHQPFSYYDNVHTGDLMSRMTADLDAFRMFFAFGINNLMSLGLTVVLGISMMLTMNWILALVLTALMPILAVTAIRFDRQLHPVFQAVRRTLGNLNSGVQENLMGMRTVKSFAKESFEIDKFNERNDAYYGANMQATKLWRKFFPFIELVGNIGVVLILMVGGWLVMSSHMNLGDLVAFLSVVWYMIWPMSQLGFFLNNWTQATAAGERLLEILEYPDDLDASDEQISQSVQGKVEFRNVGVKMGDKWVLSDINFTAEPGQTIALLGLTGAGKTTLTSLIARFRDATEGEVLIDGIPIRSWNRHALRSQVGVAFQDPFLFSTTIFANIAYGRPHAKVEDVRRAAAIADAAEFIDELPEGYMTLVGERGMGLSGGQKQRVALARAILLNPSILILDDATSAVDMETEYEIQQALQKVMAGRTTFIIAHRISSLKRADQILVLDGGRIVERGTHEELLASHGLYRHIFDMQFQDFASMNDSGETAQTGTEGHIG</sequence>
<keyword evidence="4 9" id="KW-0812">Transmembrane</keyword>
<evidence type="ECO:0000313" key="13">
    <source>
        <dbReference type="EMBL" id="SDW05666.1"/>
    </source>
</evidence>
<evidence type="ECO:0000256" key="2">
    <source>
        <dbReference type="ARBA" id="ARBA00022448"/>
    </source>
</evidence>
<keyword evidence="5" id="KW-0547">Nucleotide-binding</keyword>
<evidence type="ECO:0000313" key="12">
    <source>
        <dbReference type="EMBL" id="GLV12669.1"/>
    </source>
</evidence>
<dbReference type="PANTHER" id="PTHR43394">
    <property type="entry name" value="ATP-DEPENDENT PERMEASE MDL1, MITOCHONDRIAL"/>
    <property type="match status" value="1"/>
</dbReference>
<protein>
    <submittedName>
        <fullName evidence="12">ABC transporter ATP-binding protein YknU</fullName>
    </submittedName>
    <submittedName>
        <fullName evidence="13">ATP-binding cassette, subfamily B</fullName>
    </submittedName>
</protein>
<evidence type="ECO:0000256" key="4">
    <source>
        <dbReference type="ARBA" id="ARBA00022692"/>
    </source>
</evidence>
<feature type="domain" description="ABC transmembrane type-1" evidence="11">
    <location>
        <begin position="21"/>
        <end position="302"/>
    </location>
</feature>
<feature type="transmembrane region" description="Helical" evidence="9">
    <location>
        <begin position="243"/>
        <end position="265"/>
    </location>
</feature>